<protein>
    <submittedName>
        <fullName evidence="2">Antibiotic biosynthesis monooxygenase</fullName>
    </submittedName>
</protein>
<gene>
    <name evidence="2" type="ordered locus">Bind_2213</name>
</gene>
<dbReference type="GO" id="GO:0004497">
    <property type="term" value="F:monooxygenase activity"/>
    <property type="evidence" value="ECO:0007669"/>
    <property type="project" value="UniProtKB-KW"/>
</dbReference>
<dbReference type="RefSeq" id="WP_012385187.1">
    <property type="nucleotide sequence ID" value="NC_010581.1"/>
</dbReference>
<sequence>MPKFVELDDAVTLHDQLNVSDGEPVILVNLFHVAAQDVDQLLRAWADDAAFFKAQPGFISTQLHRGIAGSCTFLNYAIWESVEAFRTAFGNPVFQSKLAAYPSSATASPHLFRKLAVANICVA</sequence>
<name>B2IGS1_BEII9</name>
<keyword evidence="2" id="KW-0503">Monooxygenase</keyword>
<keyword evidence="3" id="KW-1185">Reference proteome</keyword>
<keyword evidence="2" id="KW-0560">Oxidoreductase</keyword>
<dbReference type="KEGG" id="bid:Bind_2213"/>
<organism evidence="2 3">
    <name type="scientific">Beijerinckia indica subsp. indica (strain ATCC 9039 / DSM 1715 / NCIMB 8712)</name>
    <dbReference type="NCBI Taxonomy" id="395963"/>
    <lineage>
        <taxon>Bacteria</taxon>
        <taxon>Pseudomonadati</taxon>
        <taxon>Pseudomonadota</taxon>
        <taxon>Alphaproteobacteria</taxon>
        <taxon>Hyphomicrobiales</taxon>
        <taxon>Beijerinckiaceae</taxon>
        <taxon>Beijerinckia</taxon>
    </lineage>
</organism>
<dbReference type="EMBL" id="CP001016">
    <property type="protein sequence ID" value="ACB95832.1"/>
    <property type="molecule type" value="Genomic_DNA"/>
</dbReference>
<dbReference type="Gene3D" id="3.30.70.100">
    <property type="match status" value="1"/>
</dbReference>
<accession>B2IGS1</accession>
<dbReference type="AlphaFoldDB" id="B2IGS1"/>
<evidence type="ECO:0000313" key="3">
    <source>
        <dbReference type="Proteomes" id="UP000001695"/>
    </source>
</evidence>
<dbReference type="HOGENOM" id="CLU_127577_0_0_5"/>
<dbReference type="Proteomes" id="UP000001695">
    <property type="component" value="Chromosome"/>
</dbReference>
<evidence type="ECO:0000313" key="2">
    <source>
        <dbReference type="EMBL" id="ACB95832.1"/>
    </source>
</evidence>
<reference evidence="3" key="1">
    <citation type="submission" date="2008-03" db="EMBL/GenBank/DDBJ databases">
        <title>Complete sequence of chromosome of Beijerinckia indica subsp. indica ATCC 9039.</title>
        <authorList>
            <consortium name="US DOE Joint Genome Institute"/>
            <person name="Copeland A."/>
            <person name="Lucas S."/>
            <person name="Lapidus A."/>
            <person name="Glavina del Rio T."/>
            <person name="Dalin E."/>
            <person name="Tice H."/>
            <person name="Bruce D."/>
            <person name="Goodwin L."/>
            <person name="Pitluck S."/>
            <person name="LaButti K."/>
            <person name="Schmutz J."/>
            <person name="Larimer F."/>
            <person name="Land M."/>
            <person name="Hauser L."/>
            <person name="Kyrpides N."/>
            <person name="Mikhailova N."/>
            <person name="Dunfield P.F."/>
            <person name="Dedysh S.N."/>
            <person name="Liesack W."/>
            <person name="Saw J.H."/>
            <person name="Alam M."/>
            <person name="Chen Y."/>
            <person name="Murrell J.C."/>
            <person name="Richardson P."/>
        </authorList>
    </citation>
    <scope>NUCLEOTIDE SEQUENCE [LARGE SCALE GENOMIC DNA]</scope>
    <source>
        <strain evidence="3">ATCC 9039 / DSM 1715 / NCIMB 8712</strain>
    </source>
</reference>
<evidence type="ECO:0000259" key="1">
    <source>
        <dbReference type="Pfam" id="PF03992"/>
    </source>
</evidence>
<dbReference type="OrthoDB" id="1494517at2"/>
<reference evidence="2 3" key="2">
    <citation type="journal article" date="2010" name="J. Bacteriol.">
        <title>Complete genome sequence of Beijerinckia indica subsp. indica.</title>
        <authorList>
            <person name="Tamas I."/>
            <person name="Dedysh S.N."/>
            <person name="Liesack W."/>
            <person name="Stott M.B."/>
            <person name="Alam M."/>
            <person name="Murrell J.C."/>
            <person name="Dunfield P.F."/>
        </authorList>
    </citation>
    <scope>NUCLEOTIDE SEQUENCE [LARGE SCALE GENOMIC DNA]</scope>
    <source>
        <strain evidence="3">ATCC 9039 / DSM 1715 / NCIMB 8712</strain>
    </source>
</reference>
<proteinExistence type="predicted"/>
<dbReference type="InterPro" id="IPR011008">
    <property type="entry name" value="Dimeric_a/b-barrel"/>
</dbReference>
<feature type="domain" description="ABM" evidence="1">
    <location>
        <begin position="24"/>
        <end position="95"/>
    </location>
</feature>
<dbReference type="Pfam" id="PF03992">
    <property type="entry name" value="ABM"/>
    <property type="match status" value="1"/>
</dbReference>
<dbReference type="SUPFAM" id="SSF54909">
    <property type="entry name" value="Dimeric alpha+beta barrel"/>
    <property type="match status" value="1"/>
</dbReference>
<dbReference type="eggNOG" id="COG2329">
    <property type="taxonomic scope" value="Bacteria"/>
</dbReference>
<dbReference type="InterPro" id="IPR007138">
    <property type="entry name" value="ABM_dom"/>
</dbReference>